<evidence type="ECO:0000259" key="10">
    <source>
        <dbReference type="Pfam" id="PF20169"/>
    </source>
</evidence>
<dbReference type="Pfam" id="PF02775">
    <property type="entry name" value="TPP_enzyme_C"/>
    <property type="match status" value="1"/>
</dbReference>
<dbReference type="SUPFAM" id="SSF52922">
    <property type="entry name" value="TK C-terminal domain-like"/>
    <property type="match status" value="1"/>
</dbReference>
<keyword evidence="12" id="KW-1185">Reference proteome</keyword>
<evidence type="ECO:0000259" key="8">
    <source>
        <dbReference type="Pfam" id="PF01558"/>
    </source>
</evidence>
<dbReference type="InterPro" id="IPR002869">
    <property type="entry name" value="Pyrv_flavodox_OxRed_cen"/>
</dbReference>
<protein>
    <submittedName>
        <fullName evidence="11">Indolepyruvate ferredoxin oxidoreductase</fullName>
    </submittedName>
</protein>
<feature type="domain" description="DUF6537" evidence="10">
    <location>
        <begin position="940"/>
        <end position="1137"/>
    </location>
</feature>
<feature type="compositionally biased region" description="Low complexity" evidence="7">
    <location>
        <begin position="1148"/>
        <end position="1168"/>
    </location>
</feature>
<keyword evidence="3" id="KW-0249">Electron transport</keyword>
<evidence type="ECO:0000256" key="2">
    <source>
        <dbReference type="ARBA" id="ARBA00022485"/>
    </source>
</evidence>
<gene>
    <name evidence="11" type="ORF">SAMN04488052_101844</name>
</gene>
<feature type="region of interest" description="Disordered" evidence="7">
    <location>
        <begin position="1143"/>
        <end position="1168"/>
    </location>
</feature>
<keyword evidence="5" id="KW-0408">Iron</keyword>
<feature type="domain" description="Pyruvate/ketoisovalerate oxidoreductase catalytic" evidence="8">
    <location>
        <begin position="724"/>
        <end position="907"/>
    </location>
</feature>
<keyword evidence="2" id="KW-0479">Metal-binding</keyword>
<dbReference type="Proteomes" id="UP000199657">
    <property type="component" value="Unassembled WGS sequence"/>
</dbReference>
<evidence type="ECO:0000256" key="4">
    <source>
        <dbReference type="ARBA" id="ARBA00023002"/>
    </source>
</evidence>
<dbReference type="OrthoDB" id="9803617at2"/>
<dbReference type="STRING" id="406100.SAMN04488052_101844"/>
<evidence type="ECO:0000256" key="1">
    <source>
        <dbReference type="ARBA" id="ARBA00022448"/>
    </source>
</evidence>
<sequence>MVLADVRLDDKYARDAGRVYLNGIQALVRLPLMQRQRDNIAGLNTAAYISGYRGSPLGGLDKALWEAGPFLERQSIRFQPGVNEDLAATAVWGSQQVGLWPGARYDGVVGMWYGKAPGVDRTGDVFRHANSAGTAPHGGVLAVAGDDHGCKSSTLPSQSEFAFMDLQMPVLHPADVQDVLDLGLYGWALSRYSGCWTGFIVVADTADASASVSIDPDRVAIALPEDFQMPPDGLGIRWPDRPMDQEYRLQRYKLQAALAFVRANRLDRLVIDSPAPRLGIVTTGKAYLDVRQALLDLGIDDDEAARIGLRLYKVAMSWPLEPEGVRRFADGLEEILVVEEKRPLIESQLKEQLYNWEHASRPRVVGKYDEYGEWILPSAGELNPGQVARVIAARVGRFHASTVMERRLRFLEQQEAALAAGRTLVERMPHFCSGCPHNTSTRVPEGSRATAGIGCHYMANWMDRQTETFTHMGGEGVPWIGQAPFTETRHIFANLGDGTYFHSGLLAIRAAVASGANITYKILYNDAVAMTGGQHVDGELDVPQITRQLAAEGVRRTVVVSDEPEKYGSSTPLAPGVRVHHRRDLDALQRDLREESGVTALVYDQTCAAEKRRRRKRGTMPDPAKRAFINTRVCEGCGDCNSKSNCLSVMPVETELGRKRAIDQGQCNKDFSCVDGFCPSFVTVHGGTLRRPEANADPSALPPLDDPVLPRPDTPYGIVVTGVGGTGIVTVAALLGMAAHLEGKGVAVLDMTGLAQKYGAVTSHIRIAGDPDQLHGPRIPPGEADLLLGSDLVVASGRDSLGRMDASRTASVINTHAVMPAAFISNPDMPFPTREMVEQIRGHSRSGGCHALDAAALTEGLFGDSTTMNLFLVGFAYQQGLLPVSAEAIDRAIELNGTAVEANQQAFFWGRHAAHDMETVQRQACPGDAAHEDAPDPDTWIQRRHADLAVYQNTAYADRYTALVERARDAEQRVMPGSRELTDAVARSYFRLLAYKDEYEVARLYTDGAFARQLEETFAGDYRVRLHLAPPLLARRDPHTGEPRKREFGAWILPVMRVLARMKVLRGTLLDPFAYSGDRRLERQLITDFERLCDELLAGLRPENHHHGVALVRQFGSVRGYGHVKQASVDRMRQQRDALLERFHAPETGSAGAGRRTSAAGRVGAAEQ</sequence>
<dbReference type="GO" id="GO:0045333">
    <property type="term" value="P:cellular respiration"/>
    <property type="evidence" value="ECO:0007669"/>
    <property type="project" value="UniProtKB-ARBA"/>
</dbReference>
<evidence type="ECO:0000313" key="12">
    <source>
        <dbReference type="Proteomes" id="UP000199657"/>
    </source>
</evidence>
<dbReference type="InterPro" id="IPR046667">
    <property type="entry name" value="DUF6537"/>
</dbReference>
<dbReference type="GO" id="GO:0051539">
    <property type="term" value="F:4 iron, 4 sulfur cluster binding"/>
    <property type="evidence" value="ECO:0007669"/>
    <property type="project" value="UniProtKB-KW"/>
</dbReference>
<dbReference type="Gene3D" id="3.40.50.970">
    <property type="match status" value="1"/>
</dbReference>
<evidence type="ECO:0000256" key="5">
    <source>
        <dbReference type="ARBA" id="ARBA00023004"/>
    </source>
</evidence>
<dbReference type="NCBIfam" id="NF009589">
    <property type="entry name" value="PRK13030.1"/>
    <property type="match status" value="1"/>
</dbReference>
<dbReference type="Pfam" id="PF20169">
    <property type="entry name" value="DUF6537"/>
    <property type="match status" value="1"/>
</dbReference>
<dbReference type="SUPFAM" id="SSF52518">
    <property type="entry name" value="Thiamin diphosphate-binding fold (THDP-binding)"/>
    <property type="match status" value="2"/>
</dbReference>
<dbReference type="InterPro" id="IPR002880">
    <property type="entry name" value="Pyrv_Fd/Flavodoxin_OxRdtase_N"/>
</dbReference>
<reference evidence="11 12" key="1">
    <citation type="submission" date="2016-10" db="EMBL/GenBank/DDBJ databases">
        <authorList>
            <person name="de Groot N.N."/>
        </authorList>
    </citation>
    <scope>NUCLEOTIDE SEQUENCE [LARGE SCALE GENOMIC DNA]</scope>
    <source>
        <strain evidence="11 12">CGMCC 1.6291</strain>
    </source>
</reference>
<dbReference type="AlphaFoldDB" id="A0A1H8QYK2"/>
<dbReference type="GO" id="GO:0030976">
    <property type="term" value="F:thiamine pyrophosphate binding"/>
    <property type="evidence" value="ECO:0007669"/>
    <property type="project" value="InterPro"/>
</dbReference>
<evidence type="ECO:0000313" key="11">
    <source>
        <dbReference type="EMBL" id="SEO58743.1"/>
    </source>
</evidence>
<keyword evidence="2" id="KW-0004">4Fe-4S</keyword>
<feature type="domain" description="Thiamine pyrophosphate enzyme TPP-binding" evidence="9">
    <location>
        <begin position="452"/>
        <end position="536"/>
    </location>
</feature>
<dbReference type="InterPro" id="IPR009014">
    <property type="entry name" value="Transketo_C/PFOR_II"/>
</dbReference>
<dbReference type="RefSeq" id="WP_091640165.1">
    <property type="nucleotide sequence ID" value="NZ_FOEG01000001.1"/>
</dbReference>
<dbReference type="InterPro" id="IPR029061">
    <property type="entry name" value="THDP-binding"/>
</dbReference>
<accession>A0A1H8QYK2</accession>
<keyword evidence="1" id="KW-0813">Transport</keyword>
<dbReference type="GO" id="GO:0044281">
    <property type="term" value="P:small molecule metabolic process"/>
    <property type="evidence" value="ECO:0007669"/>
    <property type="project" value="UniProtKB-ARBA"/>
</dbReference>
<dbReference type="InterPro" id="IPR051457">
    <property type="entry name" value="2-oxoacid:Fd_oxidoreductase"/>
</dbReference>
<proteinExistence type="predicted"/>
<dbReference type="Gene3D" id="3.40.920.10">
    <property type="entry name" value="Pyruvate-ferredoxin oxidoreductase, PFOR, domain III"/>
    <property type="match status" value="1"/>
</dbReference>
<dbReference type="EMBL" id="FOEG01000001">
    <property type="protein sequence ID" value="SEO58743.1"/>
    <property type="molecule type" value="Genomic_DNA"/>
</dbReference>
<dbReference type="NCBIfam" id="NF009588">
    <property type="entry name" value="PRK13029.1"/>
    <property type="match status" value="1"/>
</dbReference>
<keyword evidence="11" id="KW-0670">Pyruvate</keyword>
<dbReference type="InterPro" id="IPR019752">
    <property type="entry name" value="Pyrv/ketoisovalerate_OxRed_cat"/>
</dbReference>
<name>A0A1H8QYK2_9GAMM</name>
<dbReference type="CDD" id="cd02008">
    <property type="entry name" value="TPP_IOR_alpha"/>
    <property type="match status" value="1"/>
</dbReference>
<evidence type="ECO:0000256" key="3">
    <source>
        <dbReference type="ARBA" id="ARBA00022982"/>
    </source>
</evidence>
<dbReference type="PANTHER" id="PTHR48084:SF3">
    <property type="entry name" value="SUBUNIT OF PYRUVATE:FLAVODOXIN OXIDOREDUCTASE"/>
    <property type="match status" value="1"/>
</dbReference>
<organism evidence="11 12">
    <name type="scientific">Aquisalimonas asiatica</name>
    <dbReference type="NCBI Taxonomy" id="406100"/>
    <lineage>
        <taxon>Bacteria</taxon>
        <taxon>Pseudomonadati</taxon>
        <taxon>Pseudomonadota</taxon>
        <taxon>Gammaproteobacteria</taxon>
        <taxon>Chromatiales</taxon>
        <taxon>Ectothiorhodospiraceae</taxon>
        <taxon>Aquisalimonas</taxon>
    </lineage>
</organism>
<evidence type="ECO:0000256" key="6">
    <source>
        <dbReference type="ARBA" id="ARBA00023014"/>
    </source>
</evidence>
<dbReference type="CDD" id="cd07034">
    <property type="entry name" value="TPP_PYR_PFOR_IOR-alpha_like"/>
    <property type="match status" value="1"/>
</dbReference>
<evidence type="ECO:0000256" key="7">
    <source>
        <dbReference type="SAM" id="MobiDB-lite"/>
    </source>
</evidence>
<dbReference type="Pfam" id="PF01558">
    <property type="entry name" value="POR"/>
    <property type="match status" value="1"/>
</dbReference>
<dbReference type="InterPro" id="IPR011766">
    <property type="entry name" value="TPP_enzyme_TPP-bd"/>
</dbReference>
<dbReference type="PANTHER" id="PTHR48084">
    <property type="entry name" value="2-OXOGLUTARATE OXIDOREDUCTASE SUBUNIT KORB-RELATED"/>
    <property type="match status" value="1"/>
</dbReference>
<dbReference type="GO" id="GO:0016625">
    <property type="term" value="F:oxidoreductase activity, acting on the aldehyde or oxo group of donors, iron-sulfur protein as acceptor"/>
    <property type="evidence" value="ECO:0007669"/>
    <property type="project" value="UniProtKB-ARBA"/>
</dbReference>
<keyword evidence="4" id="KW-0560">Oxidoreductase</keyword>
<evidence type="ECO:0000259" key="9">
    <source>
        <dbReference type="Pfam" id="PF02775"/>
    </source>
</evidence>
<keyword evidence="6" id="KW-0411">Iron-sulfur</keyword>
<dbReference type="SUPFAM" id="SSF53323">
    <property type="entry name" value="Pyruvate-ferredoxin oxidoreductase, PFOR, domain III"/>
    <property type="match status" value="1"/>
</dbReference>